<protein>
    <submittedName>
        <fullName evidence="2">Uncharacterized protein</fullName>
    </submittedName>
</protein>
<name>A0A815LEN5_9BILA</name>
<feature type="compositionally biased region" description="Low complexity" evidence="1">
    <location>
        <begin position="1"/>
        <end position="19"/>
    </location>
</feature>
<evidence type="ECO:0000313" key="4">
    <source>
        <dbReference type="Proteomes" id="UP000663882"/>
    </source>
</evidence>
<sequence length="44" mass="4791">MGSNVSCNDTDSSSNSTSSIHDNRPINNSYTNEQKSNSESTRSH</sequence>
<dbReference type="EMBL" id="CAJNOO010005213">
    <property type="protein sequence ID" value="CAF1408995.1"/>
    <property type="molecule type" value="Genomic_DNA"/>
</dbReference>
<evidence type="ECO:0000313" key="2">
    <source>
        <dbReference type="EMBL" id="CAF1408995.1"/>
    </source>
</evidence>
<evidence type="ECO:0000256" key="1">
    <source>
        <dbReference type="SAM" id="MobiDB-lite"/>
    </source>
</evidence>
<reference evidence="2" key="1">
    <citation type="submission" date="2021-02" db="EMBL/GenBank/DDBJ databases">
        <authorList>
            <person name="Nowell W R."/>
        </authorList>
    </citation>
    <scope>NUCLEOTIDE SEQUENCE</scope>
</reference>
<dbReference type="Proteomes" id="UP000663882">
    <property type="component" value="Unassembled WGS sequence"/>
</dbReference>
<feature type="region of interest" description="Disordered" evidence="1">
    <location>
        <begin position="1"/>
        <end position="44"/>
    </location>
</feature>
<dbReference type="AlphaFoldDB" id="A0A815LEN5"/>
<proteinExistence type="predicted"/>
<feature type="compositionally biased region" description="Polar residues" evidence="1">
    <location>
        <begin position="25"/>
        <end position="44"/>
    </location>
</feature>
<feature type="non-terminal residue" evidence="2">
    <location>
        <position position="44"/>
    </location>
</feature>
<accession>A0A815LEN5</accession>
<dbReference type="Proteomes" id="UP000663889">
    <property type="component" value="Unassembled WGS sequence"/>
</dbReference>
<gene>
    <name evidence="2" type="ORF">RFH988_LOCUS35153</name>
    <name evidence="3" type="ORF">SEV965_LOCUS33610</name>
</gene>
<evidence type="ECO:0000313" key="3">
    <source>
        <dbReference type="EMBL" id="CAF1449355.1"/>
    </source>
</evidence>
<comment type="caution">
    <text evidence="2">The sequence shown here is derived from an EMBL/GenBank/DDBJ whole genome shotgun (WGS) entry which is preliminary data.</text>
</comment>
<organism evidence="2 4">
    <name type="scientific">Rotaria sordida</name>
    <dbReference type="NCBI Taxonomy" id="392033"/>
    <lineage>
        <taxon>Eukaryota</taxon>
        <taxon>Metazoa</taxon>
        <taxon>Spiralia</taxon>
        <taxon>Gnathifera</taxon>
        <taxon>Rotifera</taxon>
        <taxon>Eurotatoria</taxon>
        <taxon>Bdelloidea</taxon>
        <taxon>Philodinida</taxon>
        <taxon>Philodinidae</taxon>
        <taxon>Rotaria</taxon>
    </lineage>
</organism>
<dbReference type="EMBL" id="CAJNOU010004643">
    <property type="protein sequence ID" value="CAF1449355.1"/>
    <property type="molecule type" value="Genomic_DNA"/>
</dbReference>